<keyword evidence="2" id="KW-1185">Reference proteome</keyword>
<name>A0ABW4M634_9HYPH</name>
<dbReference type="RefSeq" id="WP_377400735.1">
    <property type="nucleotide sequence ID" value="NZ_JBHUEQ010000017.1"/>
</dbReference>
<organism evidence="1 2">
    <name type="scientific">Rhizobium helianthi</name>
    <dbReference type="NCBI Taxonomy" id="1132695"/>
    <lineage>
        <taxon>Bacteria</taxon>
        <taxon>Pseudomonadati</taxon>
        <taxon>Pseudomonadota</taxon>
        <taxon>Alphaproteobacteria</taxon>
        <taxon>Hyphomicrobiales</taxon>
        <taxon>Rhizobiaceae</taxon>
        <taxon>Rhizobium/Agrobacterium group</taxon>
        <taxon>Rhizobium</taxon>
    </lineage>
</organism>
<evidence type="ECO:0000313" key="1">
    <source>
        <dbReference type="EMBL" id="MFD1745993.1"/>
    </source>
</evidence>
<sequence>MAGPDTRSKKLKRLVNVQRHLEKMAEGELAATNQQRQEVAESMDKVIDAIGSMAPVHRQFSKTYAERFGRLMVKDKQLSGVQQVLEARVLRERTKGERLEEQMKEARGLEDRERDDNAIYDLLELTLAAETAKDR</sequence>
<dbReference type="Proteomes" id="UP001597322">
    <property type="component" value="Unassembled WGS sequence"/>
</dbReference>
<dbReference type="EMBL" id="JBHUEQ010000017">
    <property type="protein sequence ID" value="MFD1745993.1"/>
    <property type="molecule type" value="Genomic_DNA"/>
</dbReference>
<evidence type="ECO:0000313" key="2">
    <source>
        <dbReference type="Proteomes" id="UP001597322"/>
    </source>
</evidence>
<proteinExistence type="predicted"/>
<accession>A0ABW4M634</accession>
<comment type="caution">
    <text evidence="1">The sequence shown here is derived from an EMBL/GenBank/DDBJ whole genome shotgun (WGS) entry which is preliminary data.</text>
</comment>
<protein>
    <recommendedName>
        <fullName evidence="3">Flagellar FliJ protein</fullName>
    </recommendedName>
</protein>
<gene>
    <name evidence="1" type="ORF">ACFSE1_11025</name>
</gene>
<reference evidence="2" key="1">
    <citation type="journal article" date="2019" name="Int. J. Syst. Evol. Microbiol.">
        <title>The Global Catalogue of Microorganisms (GCM) 10K type strain sequencing project: providing services to taxonomists for standard genome sequencing and annotation.</title>
        <authorList>
            <consortium name="The Broad Institute Genomics Platform"/>
            <consortium name="The Broad Institute Genome Sequencing Center for Infectious Disease"/>
            <person name="Wu L."/>
            <person name="Ma J."/>
        </authorList>
    </citation>
    <scope>NUCLEOTIDE SEQUENCE [LARGE SCALE GENOMIC DNA]</scope>
    <source>
        <strain evidence="2">CG52</strain>
    </source>
</reference>
<evidence type="ECO:0008006" key="3">
    <source>
        <dbReference type="Google" id="ProtNLM"/>
    </source>
</evidence>